<dbReference type="STRING" id="1123397.SAMN05660831_02148"/>
<evidence type="ECO:0000313" key="2">
    <source>
        <dbReference type="EMBL" id="SFD69847.1"/>
    </source>
</evidence>
<dbReference type="Pfam" id="PF09838">
    <property type="entry name" value="DUF2065"/>
    <property type="match status" value="1"/>
</dbReference>
<protein>
    <recommendedName>
        <fullName evidence="4">DUF2065 domain-containing protein</fullName>
    </recommendedName>
</protein>
<evidence type="ECO:0008006" key="4">
    <source>
        <dbReference type="Google" id="ProtNLM"/>
    </source>
</evidence>
<evidence type="ECO:0000256" key="1">
    <source>
        <dbReference type="SAM" id="Phobius"/>
    </source>
</evidence>
<accession>A0A1I1UGJ7</accession>
<sequence>MTEDLLAALALVLVIEGLLPALSPRNYRQAVESISRTSDATLRGVGLAAMAVGALLVWFIRL</sequence>
<keyword evidence="1" id="KW-0472">Membrane</keyword>
<proteinExistence type="predicted"/>
<keyword evidence="3" id="KW-1185">Reference proteome</keyword>
<dbReference type="PANTHER" id="PTHR38602">
    <property type="entry name" value="INNER MEMBRANE PROTEIN-RELATED"/>
    <property type="match status" value="1"/>
</dbReference>
<organism evidence="2 3">
    <name type="scientific">Thiohalospira halophila DSM 15071</name>
    <dbReference type="NCBI Taxonomy" id="1123397"/>
    <lineage>
        <taxon>Bacteria</taxon>
        <taxon>Pseudomonadati</taxon>
        <taxon>Pseudomonadota</taxon>
        <taxon>Gammaproteobacteria</taxon>
        <taxon>Thiohalospirales</taxon>
        <taxon>Thiohalospiraceae</taxon>
        <taxon>Thiohalospira</taxon>
    </lineage>
</organism>
<reference evidence="2 3" key="1">
    <citation type="submission" date="2016-10" db="EMBL/GenBank/DDBJ databases">
        <authorList>
            <person name="de Groot N.N."/>
        </authorList>
    </citation>
    <scope>NUCLEOTIDE SEQUENCE [LARGE SCALE GENOMIC DNA]</scope>
    <source>
        <strain evidence="2 3">HL3</strain>
    </source>
</reference>
<feature type="transmembrane region" description="Helical" evidence="1">
    <location>
        <begin position="44"/>
        <end position="60"/>
    </location>
</feature>
<dbReference type="InterPro" id="IPR019201">
    <property type="entry name" value="DUF2065"/>
</dbReference>
<dbReference type="AlphaFoldDB" id="A0A1I1UGJ7"/>
<keyword evidence="1" id="KW-0812">Transmembrane</keyword>
<gene>
    <name evidence="2" type="ORF">SAMN05660831_02148</name>
</gene>
<evidence type="ECO:0000313" key="3">
    <source>
        <dbReference type="Proteomes" id="UP000198611"/>
    </source>
</evidence>
<dbReference type="EMBL" id="FOMJ01000007">
    <property type="protein sequence ID" value="SFD69847.1"/>
    <property type="molecule type" value="Genomic_DNA"/>
</dbReference>
<keyword evidence="1" id="KW-1133">Transmembrane helix</keyword>
<dbReference type="PANTHER" id="PTHR38602:SF1">
    <property type="entry name" value="INNER MEMBRANE PROTEIN"/>
    <property type="match status" value="1"/>
</dbReference>
<dbReference type="RefSeq" id="WP_093428777.1">
    <property type="nucleotide sequence ID" value="NZ_FOMJ01000007.1"/>
</dbReference>
<dbReference type="Proteomes" id="UP000198611">
    <property type="component" value="Unassembled WGS sequence"/>
</dbReference>
<name>A0A1I1UGJ7_9GAMM</name>